<dbReference type="EMBL" id="JACQAY010000287">
    <property type="protein sequence ID" value="MBI3540321.1"/>
    <property type="molecule type" value="Genomic_DNA"/>
</dbReference>
<dbReference type="SUPFAM" id="SSF56801">
    <property type="entry name" value="Acetyl-CoA synthetase-like"/>
    <property type="match status" value="1"/>
</dbReference>
<name>A0A9D6QKL3_UNCEI</name>
<evidence type="ECO:0008006" key="3">
    <source>
        <dbReference type="Google" id="ProtNLM"/>
    </source>
</evidence>
<comment type="caution">
    <text evidence="1">The sequence shown here is derived from an EMBL/GenBank/DDBJ whole genome shotgun (WGS) entry which is preliminary data.</text>
</comment>
<dbReference type="InterPro" id="IPR053158">
    <property type="entry name" value="CapK_Type1_Caps_Biosynth"/>
</dbReference>
<dbReference type="PANTHER" id="PTHR36932">
    <property type="entry name" value="CAPSULAR POLYSACCHARIDE BIOSYNTHESIS PROTEIN"/>
    <property type="match status" value="1"/>
</dbReference>
<dbReference type="Gene3D" id="3.40.50.12780">
    <property type="entry name" value="N-terminal domain of ligase-like"/>
    <property type="match status" value="1"/>
</dbReference>
<organism evidence="1 2">
    <name type="scientific">Eiseniibacteriota bacterium</name>
    <dbReference type="NCBI Taxonomy" id="2212470"/>
    <lineage>
        <taxon>Bacteria</taxon>
        <taxon>Candidatus Eiseniibacteriota</taxon>
    </lineage>
</organism>
<proteinExistence type="predicted"/>
<dbReference type="PANTHER" id="PTHR36932:SF1">
    <property type="entry name" value="CAPSULAR POLYSACCHARIDE BIOSYNTHESIS PROTEIN"/>
    <property type="match status" value="1"/>
</dbReference>
<dbReference type="AlphaFoldDB" id="A0A9D6QKL3"/>
<gene>
    <name evidence="1" type="ORF">HY076_08630</name>
</gene>
<accession>A0A9D6QKL3</accession>
<evidence type="ECO:0000313" key="1">
    <source>
        <dbReference type="EMBL" id="MBI3540321.1"/>
    </source>
</evidence>
<feature type="non-terminal residue" evidence="1">
    <location>
        <position position="1"/>
    </location>
</feature>
<protein>
    <recommendedName>
        <fullName evidence="3">Phenylacetate--CoA ligase family protein</fullName>
    </recommendedName>
</protein>
<evidence type="ECO:0000313" key="2">
    <source>
        <dbReference type="Proteomes" id="UP000807850"/>
    </source>
</evidence>
<dbReference type="Proteomes" id="UP000807850">
    <property type="component" value="Unassembled WGS sequence"/>
</dbReference>
<sequence length="317" mass="34968">RSWAHHHANIFRGWRWFGLAVGEPHAYFWGRALDEAARRKASWRDRLFNRERCSAFTLDDARAREFYALARRRPMRFAYGYPSALAAFAGAIAGAGLDGRALGWRAAVTTAEVLHDHQRERIASVLGCAVADSYGCAEVGVAALECPEGSYHVPVESVVVEHVPGESGAHEVLLTDLHNYSQPVIRYRVGDTIDPAPGPCGCGRPLPVVGRVQGRAGGIVTLPDGRRINANLPSYVFKHHGREGTVREYQFVHFAGGRVELRITAGPAWNDAVRPRLAAEVREALGVDVDVRVVPRFERRGVGKHKDWVRAEEIGEG</sequence>
<dbReference type="InterPro" id="IPR042099">
    <property type="entry name" value="ANL_N_sf"/>
</dbReference>
<reference evidence="1" key="1">
    <citation type="submission" date="2020-07" db="EMBL/GenBank/DDBJ databases">
        <title>Huge and variable diversity of episymbiotic CPR bacteria and DPANN archaea in groundwater ecosystems.</title>
        <authorList>
            <person name="He C.Y."/>
            <person name="Keren R."/>
            <person name="Whittaker M."/>
            <person name="Farag I.F."/>
            <person name="Doudna J."/>
            <person name="Cate J.H.D."/>
            <person name="Banfield J.F."/>
        </authorList>
    </citation>
    <scope>NUCLEOTIDE SEQUENCE</scope>
    <source>
        <strain evidence="1">NC_groundwater_928_Pr1_S-0.2um_72_17</strain>
    </source>
</reference>